<accession>A0ACB8QN66</accession>
<comment type="caution">
    <text evidence="1">The sequence shown here is derived from an EMBL/GenBank/DDBJ whole genome shotgun (WGS) entry which is preliminary data.</text>
</comment>
<keyword evidence="2" id="KW-1185">Reference proteome</keyword>
<protein>
    <submittedName>
        <fullName evidence="1">Uncharacterized protein</fullName>
    </submittedName>
</protein>
<reference evidence="1" key="1">
    <citation type="submission" date="2021-02" db="EMBL/GenBank/DDBJ databases">
        <authorList>
            <consortium name="DOE Joint Genome Institute"/>
            <person name="Ahrendt S."/>
            <person name="Looney B.P."/>
            <person name="Miyauchi S."/>
            <person name="Morin E."/>
            <person name="Drula E."/>
            <person name="Courty P.E."/>
            <person name="Chicoki N."/>
            <person name="Fauchery L."/>
            <person name="Kohler A."/>
            <person name="Kuo A."/>
            <person name="Labutti K."/>
            <person name="Pangilinan J."/>
            <person name="Lipzen A."/>
            <person name="Riley R."/>
            <person name="Andreopoulos W."/>
            <person name="He G."/>
            <person name="Johnson J."/>
            <person name="Barry K.W."/>
            <person name="Grigoriev I.V."/>
            <person name="Nagy L."/>
            <person name="Hibbett D."/>
            <person name="Henrissat B."/>
            <person name="Matheny P.B."/>
            <person name="Labbe J."/>
            <person name="Martin F."/>
        </authorList>
    </citation>
    <scope>NUCLEOTIDE SEQUENCE</scope>
    <source>
        <strain evidence="1">EC-137</strain>
    </source>
</reference>
<organism evidence="1 2">
    <name type="scientific">Vararia minispora EC-137</name>
    <dbReference type="NCBI Taxonomy" id="1314806"/>
    <lineage>
        <taxon>Eukaryota</taxon>
        <taxon>Fungi</taxon>
        <taxon>Dikarya</taxon>
        <taxon>Basidiomycota</taxon>
        <taxon>Agaricomycotina</taxon>
        <taxon>Agaricomycetes</taxon>
        <taxon>Russulales</taxon>
        <taxon>Lachnocladiaceae</taxon>
        <taxon>Vararia</taxon>
    </lineage>
</organism>
<dbReference type="EMBL" id="MU273531">
    <property type="protein sequence ID" value="KAI0032970.1"/>
    <property type="molecule type" value="Genomic_DNA"/>
</dbReference>
<dbReference type="Proteomes" id="UP000814128">
    <property type="component" value="Unassembled WGS sequence"/>
</dbReference>
<proteinExistence type="predicted"/>
<gene>
    <name evidence="1" type="ORF">K488DRAFT_8069</name>
</gene>
<feature type="non-terminal residue" evidence="1">
    <location>
        <position position="1428"/>
    </location>
</feature>
<reference evidence="1" key="2">
    <citation type="journal article" date="2022" name="New Phytol.">
        <title>Evolutionary transition to the ectomycorrhizal habit in the genomes of a hyperdiverse lineage of mushroom-forming fungi.</title>
        <authorList>
            <person name="Looney B."/>
            <person name="Miyauchi S."/>
            <person name="Morin E."/>
            <person name="Drula E."/>
            <person name="Courty P.E."/>
            <person name="Kohler A."/>
            <person name="Kuo A."/>
            <person name="LaButti K."/>
            <person name="Pangilinan J."/>
            <person name="Lipzen A."/>
            <person name="Riley R."/>
            <person name="Andreopoulos W."/>
            <person name="He G."/>
            <person name="Johnson J."/>
            <person name="Nolan M."/>
            <person name="Tritt A."/>
            <person name="Barry K.W."/>
            <person name="Grigoriev I.V."/>
            <person name="Nagy L.G."/>
            <person name="Hibbett D."/>
            <person name="Henrissat B."/>
            <person name="Matheny P.B."/>
            <person name="Labbe J."/>
            <person name="Martin F.M."/>
        </authorList>
    </citation>
    <scope>NUCLEOTIDE SEQUENCE</scope>
    <source>
        <strain evidence="1">EC-137</strain>
    </source>
</reference>
<evidence type="ECO:0000313" key="1">
    <source>
        <dbReference type="EMBL" id="KAI0032970.1"/>
    </source>
</evidence>
<evidence type="ECO:0000313" key="2">
    <source>
        <dbReference type="Proteomes" id="UP000814128"/>
    </source>
</evidence>
<sequence length="1428" mass="151552">MTALHSALALRNQQAFQRLLDAAPRAPQPSSSAGHSWTKPSPLALASQLDVNTRDALGRTALHLACAAPDALEYVRLLLAHPAVNVNVLDAESHWSALHRALYAGNVAVAILLLQRPDTDTSIADLEGNTPFDLYNSTVHGTAPDPGASAARRELLTWGTNRNATLGHADGDDRTYPDVVPLPRSERAGGSAAFRGTIAFRLRGAGALDVRMARLHTVVVTDEPQGNVRLCGFASTGRLGSAAGHVTQYRLSQVQNFEHTVVAVALGQDHTLALTDAGIVLSWGFNRFAQLGYVVDAPEQVQASPRAIMGPLRRERVVGVAACKTASACWTAGVLYTWGKNGGQLGYDSAAQPAQVLPRIVTKVTKPVLSVAMTDSSMAVLQNTSDVLLLVSDTHIRVNFPSESITTSAFHTYRPPHAAASMKIEKLVCSDALFAAVSAAGDLFTFTTPTSISATADAKSSVRADTKPSVRPQRVSALRKHWGPVRDAALGADGSIVVCTAHGHVYARGAKGAGKGAFKFQRVPLLQRAVAVRANETGAMAAIRVDFRPEPIEVSGNDLARDVASVRPWLVFERVEDRGRYFEPGEVRAAPPWEAVRERVCELQDDDEQDETPVGDDVVAIAQMLDLLAQVRATRRGVGVGGIAGASVGAAEAGLYNAPFAHGADILVRAGKVEFPAHVLVLAARCPALCGILGGTVRELRELSGGAREPGAGTIVVRFEPAADHIPHSADPAHLPCLAIVNAHPLAVLILTHYFYADTLPALGDARVARALAPELREVGASAGSVVRELQRLARTLGLEDVAQAAGWASKVPAPPTLARDMRALAAAAQASPPAPLRGDVLLGLADRDVRCHSVVLRARSPVFAAMFDDDVWTRERWGADGVLEVDWTHVPPRAMGFVLRFLCGGEEGEMFERLDSVESVDQCLDLLFEVMYTANELLLDRLLLVCASLVLKYVSPHNLAAIYSDAADLPCTPLRARLADYAAATLETLLDGRLLDDLAPRVVRALGEAIRERQADKSPHARGSGVQREADARAERHREWLESEDFPVPIIRGEHRTSPRRARTGRTSLPASPAVSPAMRPGMPSISGAGEQLGAGADDLFVMDDAGGSARGSGSGGPWKGRAAPQRIDMKAIFAETEAEQQRLAAPAPGIYRPPSKDGLRPPSAAAPVGIPTARASPGVTPVNTPPRTNAAPRIATTPPRTGTPRATAGTAIAAPAWSPTAPAKPSGISTSRPAPAPTPPKPVPASSHAGLGPTITPSKRAEPLARTPSGPGARAAWTLRPVQPVVQTAAASPLPFAEIQRLQREATSAAPRDKRSLREIQDEERRRAEEERELEVEVEFLRWWAEEEERVRREAGGAAVEGGAGRAQGQRRRSGKREKRDEGVGQAAEKNGGDARERKAGDGAHRKAVGEDGAARRDGGEGGAPR</sequence>
<name>A0ACB8QN66_9AGAM</name>